<organism evidence="2 3">
    <name type="scientific">Heterorhabditis bacteriophora</name>
    <name type="common">Entomopathogenic nematode worm</name>
    <dbReference type="NCBI Taxonomy" id="37862"/>
    <lineage>
        <taxon>Eukaryota</taxon>
        <taxon>Metazoa</taxon>
        <taxon>Ecdysozoa</taxon>
        <taxon>Nematoda</taxon>
        <taxon>Chromadorea</taxon>
        <taxon>Rhabditida</taxon>
        <taxon>Rhabditina</taxon>
        <taxon>Rhabditomorpha</taxon>
        <taxon>Strongyloidea</taxon>
        <taxon>Heterorhabditidae</taxon>
        <taxon>Heterorhabditis</taxon>
    </lineage>
</organism>
<sequence length="94" mass="10488">MTSNPLAPQIAVALSLEDYKQRRSGNREKLRGQSGSDPALPFPLRVTYTTRPSQYLSSAIEERLENIPGNVLAGDLLPPTTFQMLWNLLISLDF</sequence>
<dbReference type="WBParaSite" id="Hba_13814">
    <property type="protein sequence ID" value="Hba_13814"/>
    <property type="gene ID" value="Hba_13814"/>
</dbReference>
<evidence type="ECO:0000313" key="2">
    <source>
        <dbReference type="Proteomes" id="UP000095283"/>
    </source>
</evidence>
<dbReference type="AlphaFoldDB" id="A0A1I7X8A6"/>
<proteinExistence type="predicted"/>
<dbReference type="Proteomes" id="UP000095283">
    <property type="component" value="Unplaced"/>
</dbReference>
<keyword evidence="2" id="KW-1185">Reference proteome</keyword>
<feature type="compositionally biased region" description="Basic and acidic residues" evidence="1">
    <location>
        <begin position="22"/>
        <end position="31"/>
    </location>
</feature>
<reference evidence="3" key="1">
    <citation type="submission" date="2016-11" db="UniProtKB">
        <authorList>
            <consortium name="WormBaseParasite"/>
        </authorList>
    </citation>
    <scope>IDENTIFICATION</scope>
</reference>
<name>A0A1I7X8A6_HETBA</name>
<feature type="region of interest" description="Disordered" evidence="1">
    <location>
        <begin position="22"/>
        <end position="43"/>
    </location>
</feature>
<protein>
    <submittedName>
        <fullName evidence="3">Uncharacterized protein</fullName>
    </submittedName>
</protein>
<accession>A0A1I7X8A6</accession>
<evidence type="ECO:0000313" key="3">
    <source>
        <dbReference type="WBParaSite" id="Hba_13814"/>
    </source>
</evidence>
<evidence type="ECO:0000256" key="1">
    <source>
        <dbReference type="SAM" id="MobiDB-lite"/>
    </source>
</evidence>